<organism evidence="8 9">
    <name type="scientific">Champsocephalus esox</name>
    <name type="common">pike icefish</name>
    <dbReference type="NCBI Taxonomy" id="159716"/>
    <lineage>
        <taxon>Eukaryota</taxon>
        <taxon>Metazoa</taxon>
        <taxon>Chordata</taxon>
        <taxon>Craniata</taxon>
        <taxon>Vertebrata</taxon>
        <taxon>Euteleostomi</taxon>
        <taxon>Actinopterygii</taxon>
        <taxon>Neopterygii</taxon>
        <taxon>Teleostei</taxon>
        <taxon>Neoteleostei</taxon>
        <taxon>Acanthomorphata</taxon>
        <taxon>Eupercaria</taxon>
        <taxon>Perciformes</taxon>
        <taxon>Notothenioidei</taxon>
        <taxon>Channichthyidae</taxon>
        <taxon>Champsocephalus</taxon>
    </lineage>
</organism>
<dbReference type="PROSITE" id="PS50267">
    <property type="entry name" value="NA_NEUROTRAN_SYMP_3"/>
    <property type="match status" value="1"/>
</dbReference>
<dbReference type="InterPro" id="IPR000175">
    <property type="entry name" value="Na/ntran_symport"/>
</dbReference>
<evidence type="ECO:0000256" key="4">
    <source>
        <dbReference type="ARBA" id="ARBA00022989"/>
    </source>
</evidence>
<accession>A0AAN8D3D5</accession>
<dbReference type="PANTHER" id="PTHR11616:SF286">
    <property type="entry name" value="SODIUM- AND CHLORIDE-DEPENDENT NEUTRAL AND BASIC AMINO ACID TRANSPORTER B(0+)"/>
    <property type="match status" value="1"/>
</dbReference>
<dbReference type="GO" id="GO:0022858">
    <property type="term" value="F:alanine transmembrane transporter activity"/>
    <property type="evidence" value="ECO:0007669"/>
    <property type="project" value="TreeGrafter"/>
</dbReference>
<feature type="binding site" evidence="6">
    <location>
        <position position="99"/>
    </location>
    <ligand>
        <name>Na(+)</name>
        <dbReference type="ChEBI" id="CHEBI:29101"/>
        <label>1</label>
    </ligand>
</feature>
<feature type="binding site" evidence="6">
    <location>
        <position position="67"/>
    </location>
    <ligand>
        <name>Na(+)</name>
        <dbReference type="ChEBI" id="CHEBI:29101"/>
        <label>1</label>
    </ligand>
</feature>
<dbReference type="GO" id="GO:0001761">
    <property type="term" value="F:beta-alanine transmembrane transporter activity"/>
    <property type="evidence" value="ECO:0007669"/>
    <property type="project" value="TreeGrafter"/>
</dbReference>
<feature type="transmembrane region" description="Helical" evidence="7">
    <location>
        <begin position="195"/>
        <end position="214"/>
    </location>
</feature>
<reference evidence="8 9" key="1">
    <citation type="journal article" date="2023" name="Mol. Biol. Evol.">
        <title>Genomics of Secondarily Temperate Adaptation in the Only Non-Antarctic Icefish.</title>
        <authorList>
            <person name="Rivera-Colon A.G."/>
            <person name="Rayamajhi N."/>
            <person name="Minhas B.F."/>
            <person name="Madrigal G."/>
            <person name="Bilyk K.T."/>
            <person name="Yoon V."/>
            <person name="Hune M."/>
            <person name="Gregory S."/>
            <person name="Cheng C.H.C."/>
            <person name="Catchen J.M."/>
        </authorList>
    </citation>
    <scope>NUCLEOTIDE SEQUENCE [LARGE SCALE GENOMIC DNA]</scope>
    <source>
        <strain evidence="8">JC2023a</strain>
    </source>
</reference>
<dbReference type="InterPro" id="IPR037272">
    <property type="entry name" value="SNS_sf"/>
</dbReference>
<proteinExistence type="predicted"/>
<evidence type="ECO:0000256" key="6">
    <source>
        <dbReference type="PIRSR" id="PIRSR600175-1"/>
    </source>
</evidence>
<keyword evidence="9" id="KW-1185">Reference proteome</keyword>
<keyword evidence="2" id="KW-0813">Transport</keyword>
<keyword evidence="3 7" id="KW-0812">Transmembrane</keyword>
<feature type="binding site" evidence="6">
    <location>
        <position position="168"/>
    </location>
    <ligand>
        <name>Na(+)</name>
        <dbReference type="ChEBI" id="CHEBI:29101"/>
        <label>1</label>
    </ligand>
</feature>
<evidence type="ECO:0000313" key="8">
    <source>
        <dbReference type="EMBL" id="KAK5912720.1"/>
    </source>
</evidence>
<keyword evidence="6" id="KW-0479">Metal-binding</keyword>
<dbReference type="GO" id="GO:0089718">
    <property type="term" value="P:amino acid import across plasma membrane"/>
    <property type="evidence" value="ECO:0007669"/>
    <property type="project" value="TreeGrafter"/>
</dbReference>
<evidence type="ECO:0000256" key="3">
    <source>
        <dbReference type="ARBA" id="ARBA00022692"/>
    </source>
</evidence>
<dbReference type="GO" id="GO:1901235">
    <property type="term" value="F:(R)-carnitine transmembrane transporter activity"/>
    <property type="evidence" value="ECO:0007669"/>
    <property type="project" value="TreeGrafter"/>
</dbReference>
<feature type="binding site" evidence="6">
    <location>
        <position position="167"/>
    </location>
    <ligand>
        <name>Na(+)</name>
        <dbReference type="ChEBI" id="CHEBI:29101"/>
        <label>1</label>
    </ligand>
</feature>
<keyword evidence="5 7" id="KW-0472">Membrane</keyword>
<feature type="transmembrane region" description="Helical" evidence="7">
    <location>
        <begin position="147"/>
        <end position="166"/>
    </location>
</feature>
<dbReference type="Pfam" id="PF00209">
    <property type="entry name" value="SNF"/>
    <property type="match status" value="1"/>
</dbReference>
<name>A0AAN8D3D5_9TELE</name>
<gene>
    <name evidence="8" type="ORF">CesoFtcFv8_002563</name>
</gene>
<evidence type="ECO:0000256" key="7">
    <source>
        <dbReference type="SAM" id="Phobius"/>
    </source>
</evidence>
<dbReference type="GO" id="GO:0015657">
    <property type="term" value="F:branched-chain amino acid:sodium symporter activity"/>
    <property type="evidence" value="ECO:0007669"/>
    <property type="project" value="TreeGrafter"/>
</dbReference>
<feature type="transmembrane region" description="Helical" evidence="7">
    <location>
        <begin position="93"/>
        <end position="114"/>
    </location>
</feature>
<dbReference type="GO" id="GO:0005886">
    <property type="term" value="C:plasma membrane"/>
    <property type="evidence" value="ECO:0007669"/>
    <property type="project" value="TreeGrafter"/>
</dbReference>
<dbReference type="GO" id="GO:0015374">
    <property type="term" value="F:neutral, basic amino acid:sodium:chloride symporter activity"/>
    <property type="evidence" value="ECO:0007669"/>
    <property type="project" value="TreeGrafter"/>
</dbReference>
<sequence>MLRCLSSSSVWPCRDPAAWMKQCYSAHQRHQVIWQSGLFYSYVSPCVDLADQRSTGLEGCNNSDFFSLSIGMGGIVTLASYSNFDNNMFLDSFVVTLLNHATSVFAGFDIFSILGHIAHIYGKPVAAVVKEGFGLAFIVFPDTLAKLPIYPLWSILVFFMFIIVGLDSQFTCLEVLTTCLSDAFRENFKSKRTSLTIGTCVTVFLLGLPCVTRVHQIYRQ</sequence>
<dbReference type="EMBL" id="JAULUE010002047">
    <property type="protein sequence ID" value="KAK5912720.1"/>
    <property type="molecule type" value="Genomic_DNA"/>
</dbReference>
<comment type="caution">
    <text evidence="8">The sequence shown here is derived from an EMBL/GenBank/DDBJ whole genome shotgun (WGS) entry which is preliminary data.</text>
</comment>
<comment type="subcellular location">
    <subcellularLocation>
        <location evidence="1">Membrane</location>
        <topology evidence="1">Multi-pass membrane protein</topology>
    </subcellularLocation>
</comment>
<dbReference type="AlphaFoldDB" id="A0AAN8D3D5"/>
<dbReference type="SUPFAM" id="SSF161070">
    <property type="entry name" value="SNF-like"/>
    <property type="match status" value="1"/>
</dbReference>
<keyword evidence="6" id="KW-0915">Sodium</keyword>
<dbReference type="GO" id="GO:0046872">
    <property type="term" value="F:metal ion binding"/>
    <property type="evidence" value="ECO:0007669"/>
    <property type="project" value="UniProtKB-KW"/>
</dbReference>
<evidence type="ECO:0000256" key="5">
    <source>
        <dbReference type="ARBA" id="ARBA00023136"/>
    </source>
</evidence>
<dbReference type="PRINTS" id="PR00176">
    <property type="entry name" value="NANEUSMPORT"/>
</dbReference>
<evidence type="ECO:0000313" key="9">
    <source>
        <dbReference type="Proteomes" id="UP001335648"/>
    </source>
</evidence>
<feature type="transmembrane region" description="Helical" evidence="7">
    <location>
        <begin position="65"/>
        <end position="81"/>
    </location>
</feature>
<evidence type="ECO:0000256" key="1">
    <source>
        <dbReference type="ARBA" id="ARBA00004141"/>
    </source>
</evidence>
<dbReference type="Proteomes" id="UP001335648">
    <property type="component" value="Unassembled WGS sequence"/>
</dbReference>
<evidence type="ECO:0000256" key="2">
    <source>
        <dbReference type="ARBA" id="ARBA00022448"/>
    </source>
</evidence>
<dbReference type="PANTHER" id="PTHR11616">
    <property type="entry name" value="SODIUM/CHLORIDE DEPENDENT TRANSPORTER"/>
    <property type="match status" value="1"/>
</dbReference>
<keyword evidence="4 7" id="KW-1133">Transmembrane helix</keyword>
<protein>
    <submittedName>
        <fullName evidence="8">Uncharacterized protein</fullName>
    </submittedName>
</protein>